<comment type="caution">
    <text evidence="2">The sequence shown here is derived from an EMBL/GenBank/DDBJ whole genome shotgun (WGS) entry which is preliminary data.</text>
</comment>
<keyword evidence="2" id="KW-0489">Methyltransferase</keyword>
<organism evidence="2 3">
    <name type="scientific">Terrimonas ginsenosidimutans</name>
    <dbReference type="NCBI Taxonomy" id="2908004"/>
    <lineage>
        <taxon>Bacteria</taxon>
        <taxon>Pseudomonadati</taxon>
        <taxon>Bacteroidota</taxon>
        <taxon>Chitinophagia</taxon>
        <taxon>Chitinophagales</taxon>
        <taxon>Chitinophagaceae</taxon>
        <taxon>Terrimonas</taxon>
    </lineage>
</organism>
<dbReference type="EMBL" id="JAKLTR010000004">
    <property type="protein sequence ID" value="MCG2614188.1"/>
    <property type="molecule type" value="Genomic_DNA"/>
</dbReference>
<dbReference type="RefSeq" id="WP_237870374.1">
    <property type="nucleotide sequence ID" value="NZ_JAKLTR010000004.1"/>
</dbReference>
<proteinExistence type="predicted"/>
<accession>A0ABS9KPE3</accession>
<dbReference type="CDD" id="cd02440">
    <property type="entry name" value="AdoMet_MTases"/>
    <property type="match status" value="1"/>
</dbReference>
<dbReference type="Proteomes" id="UP001165367">
    <property type="component" value="Unassembled WGS sequence"/>
</dbReference>
<name>A0ABS9KPE3_9BACT</name>
<dbReference type="GO" id="GO:0032259">
    <property type="term" value="P:methylation"/>
    <property type="evidence" value="ECO:0007669"/>
    <property type="project" value="UniProtKB-KW"/>
</dbReference>
<dbReference type="GO" id="GO:0008168">
    <property type="term" value="F:methyltransferase activity"/>
    <property type="evidence" value="ECO:0007669"/>
    <property type="project" value="UniProtKB-KW"/>
</dbReference>
<evidence type="ECO:0000313" key="3">
    <source>
        <dbReference type="Proteomes" id="UP001165367"/>
    </source>
</evidence>
<dbReference type="SUPFAM" id="SSF53335">
    <property type="entry name" value="S-adenosyl-L-methionine-dependent methyltransferases"/>
    <property type="match status" value="1"/>
</dbReference>
<dbReference type="Pfam" id="PF13649">
    <property type="entry name" value="Methyltransf_25"/>
    <property type="match status" value="1"/>
</dbReference>
<keyword evidence="3" id="KW-1185">Reference proteome</keyword>
<evidence type="ECO:0000259" key="1">
    <source>
        <dbReference type="Pfam" id="PF13649"/>
    </source>
</evidence>
<dbReference type="Gene3D" id="3.40.50.150">
    <property type="entry name" value="Vaccinia Virus protein VP39"/>
    <property type="match status" value="1"/>
</dbReference>
<keyword evidence="2" id="KW-0808">Transferase</keyword>
<protein>
    <submittedName>
        <fullName evidence="2">Class I SAM-dependent methyltransferase</fullName>
    </submittedName>
</protein>
<evidence type="ECO:0000313" key="2">
    <source>
        <dbReference type="EMBL" id="MCG2614188.1"/>
    </source>
</evidence>
<sequence length="249" mass="28009">MDNINDFFFDGYYKDIWKAIIPEQLTLKEVQFLIDHFQLIPGDRVLDMMCGYGRHSLALAERGVEVTAVDNLPDYINEIRAKVEESSLPLQAFQQSVLDYRPAGKYKLIICMGNSLNFFNAEETQKLLNNWAGALEDGGHILINSWSLAETVIPNFTERSEATHGGIDIVSTSSFLFHPTRIETETRMTGAGASSENKLAIDYIYSVNEIGILLNNSGFQLEEIYDIPGKKKYALGSPRAYIIARLAQE</sequence>
<gene>
    <name evidence="2" type="ORF">LZZ85_07840</name>
</gene>
<feature type="domain" description="Methyltransferase" evidence="1">
    <location>
        <begin position="45"/>
        <end position="139"/>
    </location>
</feature>
<reference evidence="2" key="1">
    <citation type="submission" date="2022-01" db="EMBL/GenBank/DDBJ databases">
        <authorList>
            <person name="Jo J.-H."/>
            <person name="Im W.-T."/>
        </authorList>
    </citation>
    <scope>NUCLEOTIDE SEQUENCE</scope>
    <source>
        <strain evidence="2">NA20</strain>
    </source>
</reference>
<dbReference type="InterPro" id="IPR029063">
    <property type="entry name" value="SAM-dependent_MTases_sf"/>
</dbReference>
<dbReference type="InterPro" id="IPR041698">
    <property type="entry name" value="Methyltransf_25"/>
</dbReference>
<dbReference type="Gene3D" id="2.20.25.110">
    <property type="entry name" value="S-adenosyl-L-methionine-dependent methyltransferases"/>
    <property type="match status" value="1"/>
</dbReference>